<feature type="domain" description="Peptidoglycan binding-like" evidence="2">
    <location>
        <begin position="37"/>
        <end position="91"/>
    </location>
</feature>
<dbReference type="RefSeq" id="WP_083582762.1">
    <property type="nucleotide sequence ID" value="NZ_MPPI01000006.1"/>
</dbReference>
<dbReference type="InterPro" id="IPR002477">
    <property type="entry name" value="Peptidoglycan-bd-like"/>
</dbReference>
<reference evidence="3 4" key="2">
    <citation type="submission" date="2018-03" db="EMBL/GenBank/DDBJ databases">
        <title>The ancient ancestry and fast evolution of plastids.</title>
        <authorList>
            <person name="Moore K.R."/>
            <person name="Magnabosco C."/>
            <person name="Momper L."/>
            <person name="Gold D.A."/>
            <person name="Bosak T."/>
            <person name="Fournier G.P."/>
        </authorList>
    </citation>
    <scope>NUCLEOTIDE SEQUENCE [LARGE SCALE GENOMIC DNA]</scope>
    <source>
        <strain evidence="3 4">ULC007</strain>
    </source>
</reference>
<feature type="domain" description="Peptidoglycan binding-like" evidence="2">
    <location>
        <begin position="107"/>
        <end position="162"/>
    </location>
</feature>
<proteinExistence type="predicted"/>
<dbReference type="InterPro" id="IPR036366">
    <property type="entry name" value="PGBDSf"/>
</dbReference>
<dbReference type="SUPFAM" id="SSF47090">
    <property type="entry name" value="PGBD-like"/>
    <property type="match status" value="2"/>
</dbReference>
<dbReference type="Proteomes" id="UP000238634">
    <property type="component" value="Unassembled WGS sequence"/>
</dbReference>
<name>A0A2T1DIS5_9CYAN</name>
<evidence type="ECO:0000313" key="3">
    <source>
        <dbReference type="EMBL" id="PSB20398.1"/>
    </source>
</evidence>
<dbReference type="AlphaFoldDB" id="A0A2T1DIS5"/>
<organism evidence="3 4">
    <name type="scientific">Phormidesmis priestleyi ULC007</name>
    <dbReference type="NCBI Taxonomy" id="1920490"/>
    <lineage>
        <taxon>Bacteria</taxon>
        <taxon>Bacillati</taxon>
        <taxon>Cyanobacteriota</taxon>
        <taxon>Cyanophyceae</taxon>
        <taxon>Leptolyngbyales</taxon>
        <taxon>Leptolyngbyaceae</taxon>
        <taxon>Phormidesmis</taxon>
    </lineage>
</organism>
<dbReference type="OrthoDB" id="511527at2"/>
<dbReference type="EMBL" id="PVWG01000006">
    <property type="protein sequence ID" value="PSB20398.1"/>
    <property type="molecule type" value="Genomic_DNA"/>
</dbReference>
<dbReference type="Pfam" id="PF01471">
    <property type="entry name" value="PG_binding_1"/>
    <property type="match status" value="2"/>
</dbReference>
<evidence type="ECO:0000313" key="4">
    <source>
        <dbReference type="Proteomes" id="UP000238634"/>
    </source>
</evidence>
<keyword evidence="4" id="KW-1185">Reference proteome</keyword>
<feature type="region of interest" description="Disordered" evidence="1">
    <location>
        <begin position="1"/>
        <end position="24"/>
    </location>
</feature>
<dbReference type="InterPro" id="IPR036365">
    <property type="entry name" value="PGBD-like_sf"/>
</dbReference>
<sequence length="177" mass="19852">MTNPESVNSDSEIDPGTPPPTSQETILEPELRPWDVGEAVAVLQELLNAHGFRLRVDGAFNSRTEEAVRAYQIEHRLRLDCTVDAKTWAMLKSTVQPGTRLLRSGLNGADVYELQGLLNVNGYRVQRNSVFDEETRKGVIAFQQKHKLRADGKVGTITWNLLRGKPLPPPPKQTNWI</sequence>
<dbReference type="STRING" id="1920490.GCA_001895925_04205"/>
<dbReference type="Gene3D" id="1.10.101.10">
    <property type="entry name" value="PGBD-like superfamily/PGBD"/>
    <property type="match status" value="2"/>
</dbReference>
<evidence type="ECO:0000259" key="2">
    <source>
        <dbReference type="Pfam" id="PF01471"/>
    </source>
</evidence>
<accession>A0A2T1DIS5</accession>
<gene>
    <name evidence="3" type="ORF">C7B65_08140</name>
</gene>
<feature type="compositionally biased region" description="Polar residues" evidence="1">
    <location>
        <begin position="1"/>
        <end position="10"/>
    </location>
</feature>
<reference evidence="3 4" key="1">
    <citation type="submission" date="2018-02" db="EMBL/GenBank/DDBJ databases">
        <authorList>
            <person name="Cohen D.B."/>
            <person name="Kent A.D."/>
        </authorList>
    </citation>
    <scope>NUCLEOTIDE SEQUENCE [LARGE SCALE GENOMIC DNA]</scope>
    <source>
        <strain evidence="3 4">ULC007</strain>
    </source>
</reference>
<comment type="caution">
    <text evidence="3">The sequence shown here is derived from an EMBL/GenBank/DDBJ whole genome shotgun (WGS) entry which is preliminary data.</text>
</comment>
<protein>
    <submittedName>
        <fullName evidence="3">Peptidoglycan-binding protein</fullName>
    </submittedName>
</protein>
<evidence type="ECO:0000256" key="1">
    <source>
        <dbReference type="SAM" id="MobiDB-lite"/>
    </source>
</evidence>